<dbReference type="AlphaFoldDB" id="A0A2S6N286"/>
<comment type="caution">
    <text evidence="2">The sequence shown here is derived from an EMBL/GenBank/DDBJ whole genome shotgun (WGS) entry which is preliminary data.</text>
</comment>
<dbReference type="SUPFAM" id="SSF46565">
    <property type="entry name" value="Chaperone J-domain"/>
    <property type="match status" value="1"/>
</dbReference>
<sequence length="263" mass="29094">MSFWGKIIGGTAGFFVGGPYGAVIGAALGHAADTGSVSTGARRSFDFTSTLNPARFAGMLGRRDEVFAITVTVLAAKLCKVDGPVTRLEIDAFKRHFRIPPASARGIGRLFDQARDSPESFEPFAAQLGEAFNDNHVMLEQVLSSLFAIARADGPLNMREQEYLRRVHRRFGLDQRAWERAGGERAQQQRSVPVEENDPYLELGVSRSATGEQLRAAWKRLMRENHPDTLVSRGVPPDFIARASEKVARINAAWDRIKRERGL</sequence>
<dbReference type="PROSITE" id="PS50076">
    <property type="entry name" value="DNAJ_2"/>
    <property type="match status" value="1"/>
</dbReference>
<protein>
    <submittedName>
        <fullName evidence="2">Molecular chaperone DjlA</fullName>
    </submittedName>
</protein>
<dbReference type="InterPro" id="IPR036869">
    <property type="entry name" value="J_dom_sf"/>
</dbReference>
<evidence type="ECO:0000313" key="3">
    <source>
        <dbReference type="Proteomes" id="UP000239724"/>
    </source>
</evidence>
<dbReference type="CDD" id="cd06257">
    <property type="entry name" value="DnaJ"/>
    <property type="match status" value="1"/>
</dbReference>
<dbReference type="CDD" id="cd07316">
    <property type="entry name" value="terB_like_DjlA"/>
    <property type="match status" value="1"/>
</dbReference>
<dbReference type="Proteomes" id="UP000239724">
    <property type="component" value="Unassembled WGS sequence"/>
</dbReference>
<dbReference type="RefSeq" id="WP_104521297.1">
    <property type="nucleotide sequence ID" value="NZ_NHRY01000239.1"/>
</dbReference>
<reference evidence="2 3" key="1">
    <citation type="journal article" date="2018" name="Arch. Microbiol.">
        <title>New insights into the metabolic potential of the phototrophic purple bacterium Rhodopila globiformis DSM 161(T) from its draft genome sequence and evidence for a vanadium-dependent nitrogenase.</title>
        <authorList>
            <person name="Imhoff J.F."/>
            <person name="Rahn T."/>
            <person name="Kunzel S."/>
            <person name="Neulinger S.C."/>
        </authorList>
    </citation>
    <scope>NUCLEOTIDE SEQUENCE [LARGE SCALE GENOMIC DNA]</scope>
    <source>
        <strain evidence="2 3">DSM 161</strain>
    </source>
</reference>
<dbReference type="SMART" id="SM00271">
    <property type="entry name" value="DnaJ"/>
    <property type="match status" value="1"/>
</dbReference>
<name>A0A2S6N286_RHOGL</name>
<keyword evidence="3" id="KW-1185">Reference proteome</keyword>
<feature type="domain" description="J" evidence="1">
    <location>
        <begin position="198"/>
        <end position="262"/>
    </location>
</feature>
<dbReference type="OrthoDB" id="9782583at2"/>
<dbReference type="Pfam" id="PF05099">
    <property type="entry name" value="TerB"/>
    <property type="match status" value="1"/>
</dbReference>
<dbReference type="EMBL" id="NHRY01000239">
    <property type="protein sequence ID" value="PPQ28706.1"/>
    <property type="molecule type" value="Genomic_DNA"/>
</dbReference>
<accession>A0A2S6N286</accession>
<proteinExistence type="predicted"/>
<dbReference type="SUPFAM" id="SSF158682">
    <property type="entry name" value="TerB-like"/>
    <property type="match status" value="1"/>
</dbReference>
<evidence type="ECO:0000259" key="1">
    <source>
        <dbReference type="PROSITE" id="PS50076"/>
    </source>
</evidence>
<dbReference type="Gene3D" id="1.10.287.110">
    <property type="entry name" value="DnaJ domain"/>
    <property type="match status" value="1"/>
</dbReference>
<organism evidence="2 3">
    <name type="scientific">Rhodopila globiformis</name>
    <name type="common">Rhodopseudomonas globiformis</name>
    <dbReference type="NCBI Taxonomy" id="1071"/>
    <lineage>
        <taxon>Bacteria</taxon>
        <taxon>Pseudomonadati</taxon>
        <taxon>Pseudomonadota</taxon>
        <taxon>Alphaproteobacteria</taxon>
        <taxon>Acetobacterales</taxon>
        <taxon>Acetobacteraceae</taxon>
        <taxon>Rhodopila</taxon>
    </lineage>
</organism>
<dbReference type="InterPro" id="IPR029024">
    <property type="entry name" value="TerB-like"/>
</dbReference>
<gene>
    <name evidence="2" type="ORF">CCS01_23730</name>
</gene>
<evidence type="ECO:0000313" key="2">
    <source>
        <dbReference type="EMBL" id="PPQ28706.1"/>
    </source>
</evidence>
<dbReference type="Gene3D" id="1.10.3680.10">
    <property type="entry name" value="TerB-like"/>
    <property type="match status" value="1"/>
</dbReference>
<dbReference type="InterPro" id="IPR007791">
    <property type="entry name" value="DjlA_N"/>
</dbReference>
<dbReference type="InterPro" id="IPR001623">
    <property type="entry name" value="DnaJ_domain"/>
</dbReference>